<accession>A0A2Z6NJN8</accession>
<evidence type="ECO:0000313" key="2">
    <source>
        <dbReference type="Proteomes" id="UP000242715"/>
    </source>
</evidence>
<name>A0A2Z6NJN8_TRISU</name>
<dbReference type="Proteomes" id="UP000242715">
    <property type="component" value="Unassembled WGS sequence"/>
</dbReference>
<gene>
    <name evidence="1" type="ORF">TSUD_241070</name>
</gene>
<keyword evidence="2" id="KW-1185">Reference proteome</keyword>
<reference evidence="2" key="1">
    <citation type="journal article" date="2017" name="Front. Plant Sci.">
        <title>Climate Clever Clovers: New Paradigm to Reduce the Environmental Footprint of Ruminants by Breeding Low Methanogenic Forages Utilizing Haplotype Variation.</title>
        <authorList>
            <person name="Kaur P."/>
            <person name="Appels R."/>
            <person name="Bayer P.E."/>
            <person name="Keeble-Gagnere G."/>
            <person name="Wang J."/>
            <person name="Hirakawa H."/>
            <person name="Shirasawa K."/>
            <person name="Vercoe P."/>
            <person name="Stefanova K."/>
            <person name="Durmic Z."/>
            <person name="Nichols P."/>
            <person name="Revell C."/>
            <person name="Isobe S.N."/>
            <person name="Edwards D."/>
            <person name="Erskine W."/>
        </authorList>
    </citation>
    <scope>NUCLEOTIDE SEQUENCE [LARGE SCALE GENOMIC DNA]</scope>
    <source>
        <strain evidence="2">cv. Daliak</strain>
    </source>
</reference>
<organism evidence="1 2">
    <name type="scientific">Trifolium subterraneum</name>
    <name type="common">Subterranean clover</name>
    <dbReference type="NCBI Taxonomy" id="3900"/>
    <lineage>
        <taxon>Eukaryota</taxon>
        <taxon>Viridiplantae</taxon>
        <taxon>Streptophyta</taxon>
        <taxon>Embryophyta</taxon>
        <taxon>Tracheophyta</taxon>
        <taxon>Spermatophyta</taxon>
        <taxon>Magnoliopsida</taxon>
        <taxon>eudicotyledons</taxon>
        <taxon>Gunneridae</taxon>
        <taxon>Pentapetalae</taxon>
        <taxon>rosids</taxon>
        <taxon>fabids</taxon>
        <taxon>Fabales</taxon>
        <taxon>Fabaceae</taxon>
        <taxon>Papilionoideae</taxon>
        <taxon>50 kb inversion clade</taxon>
        <taxon>NPAAA clade</taxon>
        <taxon>Hologalegina</taxon>
        <taxon>IRL clade</taxon>
        <taxon>Trifolieae</taxon>
        <taxon>Trifolium</taxon>
    </lineage>
</organism>
<sequence>MVERSGYTFNLKNRDMDADTLKHAETIQINVPNQAIDVTNKEEGIKEAPIFVHSTEVTLDPNR</sequence>
<evidence type="ECO:0000313" key="1">
    <source>
        <dbReference type="EMBL" id="GAU44614.1"/>
    </source>
</evidence>
<protein>
    <submittedName>
        <fullName evidence="1">Uncharacterized protein</fullName>
    </submittedName>
</protein>
<proteinExistence type="predicted"/>
<dbReference type="AlphaFoldDB" id="A0A2Z6NJN8"/>
<dbReference type="EMBL" id="DF974058">
    <property type="protein sequence ID" value="GAU44614.1"/>
    <property type="molecule type" value="Genomic_DNA"/>
</dbReference>